<feature type="region of interest" description="Disordered" evidence="3">
    <location>
        <begin position="290"/>
        <end position="334"/>
    </location>
</feature>
<keyword evidence="2" id="KW-0802">TPR repeat</keyword>
<gene>
    <name evidence="4" type="ORF">Vretimale_3421</name>
</gene>
<evidence type="ECO:0000313" key="5">
    <source>
        <dbReference type="Proteomes" id="UP000722791"/>
    </source>
</evidence>
<evidence type="ECO:0000313" key="4">
    <source>
        <dbReference type="EMBL" id="GIL97995.1"/>
    </source>
</evidence>
<feature type="region of interest" description="Disordered" evidence="3">
    <location>
        <begin position="33"/>
        <end position="52"/>
    </location>
</feature>
<dbReference type="EMBL" id="BNCQ01000005">
    <property type="protein sequence ID" value="GIL97995.1"/>
    <property type="molecule type" value="Genomic_DNA"/>
</dbReference>
<dbReference type="PANTHER" id="PTHR22904:SF523">
    <property type="entry name" value="STRESS-INDUCED-PHOSPHOPROTEIN 1"/>
    <property type="match status" value="1"/>
</dbReference>
<accession>A0A8J4DBU9</accession>
<sequence>MDPRTLEEMFEHMFMGGAVPTVQGIPFQFWRGPGFDDNDDGSPAQSCPSPPTEKRLQTALERLRDSAASIPAKVAALHVILAGLRYNRRLPDVVSSDYHLGLMADLTTREWPATGDLSLSSADVDAVVVLRPLPDVKTQSASAGRRGGNAGRRSGGVGAVDAAAARELPLWRLPHHTIRRVAAGVIAELCRWPKAVESLWRLGFFSRLPPLLRDLAVRYRYGQTHYKMYGRGQRTDQGQYIFERLVTACVSPGTSMIIWRYCAQSLMESLVRFYPRMNLRRSRPVARRWLRPRPEDDTRPASGDTGTCMSSSDSESELTDGGGGGGCSRPPKTGRRAVNCEAGAEVPQLEFPLDGPPPRGKAEDERPNMLAEILAEEEGRSAGPGMWDPMATAFLRFVAAVWGQLSSAQQERYVANGLLSALIAFPIDPSYNGLFDMRMMFDMRMIHNRISRTSFATVRAADASLRDRANRLKLRGNAAFKAGAYEAALVLYTQAVAMDWDEPTLRNNRCFTLLKLGRLGEARTEGGYSVQCEPRNARSWSRLAAVYQAIEYWQAAQLCYRQALSLMAPRTDDELTTRLQEVEGRLRGVKPWRFETLPPHNACMDRGKWRTWISMHLPRAQVRALDEFSAAAGMGVPGTAKSSAIENPVLSAAIDSEPYEVSAKLTHYWDVACALEEAPKAPKNARLQFNTSWTDTGMRDRDTGLVLFTVTCMSCNHRLAITRVSPGKPRFPALRNAFCNAIARPFVGKPSRPRSILLAHRAVPYYEQLKVLFDSMDVEIVCESIHEATQSAANFNTDPLGYNHRDQYFDHRRSAEELKLAPGATRPSDPPIPPPDILSDDDTSTPYRVMLAGAIAGGGRDGDGTGGGSGGSGVVAVPAMPSDDQVRAAMADLLLSCDPASTTVRDLRLCLNEKFGTDVACKNGIIRQMAAKAGVRD</sequence>
<proteinExistence type="predicted"/>
<dbReference type="PANTHER" id="PTHR22904">
    <property type="entry name" value="TPR REPEAT CONTAINING PROTEIN"/>
    <property type="match status" value="1"/>
</dbReference>
<name>A0A8J4DBU9_9CHLO</name>
<protein>
    <submittedName>
        <fullName evidence="4">Uncharacterized protein</fullName>
    </submittedName>
</protein>
<evidence type="ECO:0000256" key="2">
    <source>
        <dbReference type="ARBA" id="ARBA00022803"/>
    </source>
</evidence>
<dbReference type="GO" id="GO:0051879">
    <property type="term" value="F:Hsp90 protein binding"/>
    <property type="evidence" value="ECO:0007669"/>
    <property type="project" value="TreeGrafter"/>
</dbReference>
<evidence type="ECO:0000256" key="3">
    <source>
        <dbReference type="SAM" id="MobiDB-lite"/>
    </source>
</evidence>
<dbReference type="Gene3D" id="1.25.40.10">
    <property type="entry name" value="Tetratricopeptide repeat domain"/>
    <property type="match status" value="1"/>
</dbReference>
<dbReference type="InterPro" id="IPR011990">
    <property type="entry name" value="TPR-like_helical_dom_sf"/>
</dbReference>
<dbReference type="Proteomes" id="UP000722791">
    <property type="component" value="Unassembled WGS sequence"/>
</dbReference>
<comment type="caution">
    <text evidence="4">The sequence shown here is derived from an EMBL/GenBank/DDBJ whole genome shotgun (WGS) entry which is preliminary data.</text>
</comment>
<dbReference type="SUPFAM" id="SSF48452">
    <property type="entry name" value="TPR-like"/>
    <property type="match status" value="1"/>
</dbReference>
<keyword evidence="1" id="KW-0677">Repeat</keyword>
<evidence type="ECO:0000256" key="1">
    <source>
        <dbReference type="ARBA" id="ARBA00022737"/>
    </source>
</evidence>
<organism evidence="4 5">
    <name type="scientific">Volvox reticuliferus</name>
    <dbReference type="NCBI Taxonomy" id="1737510"/>
    <lineage>
        <taxon>Eukaryota</taxon>
        <taxon>Viridiplantae</taxon>
        <taxon>Chlorophyta</taxon>
        <taxon>core chlorophytes</taxon>
        <taxon>Chlorophyceae</taxon>
        <taxon>CS clade</taxon>
        <taxon>Chlamydomonadales</taxon>
        <taxon>Volvocaceae</taxon>
        <taxon>Volvox</taxon>
    </lineage>
</organism>
<dbReference type="AlphaFoldDB" id="A0A8J4DBU9"/>
<reference evidence="4" key="1">
    <citation type="journal article" date="2021" name="Proc. Natl. Acad. Sci. U.S.A.">
        <title>Three genomes in the algal genus Volvox reveal the fate of a haploid sex-determining region after a transition to homothallism.</title>
        <authorList>
            <person name="Yamamoto K."/>
            <person name="Hamaji T."/>
            <person name="Kawai-Toyooka H."/>
            <person name="Matsuzaki R."/>
            <person name="Takahashi F."/>
            <person name="Nishimura Y."/>
            <person name="Kawachi M."/>
            <person name="Noguchi H."/>
            <person name="Minakuchi Y."/>
            <person name="Umen J.G."/>
            <person name="Toyoda A."/>
            <person name="Nozaki H."/>
        </authorList>
    </citation>
    <scope>NUCLEOTIDE SEQUENCE</scope>
    <source>
        <strain evidence="4">NIES-3785</strain>
    </source>
</reference>